<name>A0A9D0YSY4_9FIRM</name>
<dbReference type="SUPFAM" id="SSF52540">
    <property type="entry name" value="P-loop containing nucleoside triphosphate hydrolases"/>
    <property type="match status" value="1"/>
</dbReference>
<comment type="similarity">
    <text evidence="1">Belongs to the ABC transporter superfamily.</text>
</comment>
<dbReference type="AlphaFoldDB" id="A0A9D0YSY4"/>
<dbReference type="PANTHER" id="PTHR43335">
    <property type="entry name" value="ABC TRANSPORTER, ATP-BINDING PROTEIN"/>
    <property type="match status" value="1"/>
</dbReference>
<dbReference type="InterPro" id="IPR003593">
    <property type="entry name" value="AAA+_ATPase"/>
</dbReference>
<accession>A0A9D0YSY4</accession>
<evidence type="ECO:0000256" key="3">
    <source>
        <dbReference type="ARBA" id="ARBA00022741"/>
    </source>
</evidence>
<dbReference type="InterPro" id="IPR027417">
    <property type="entry name" value="P-loop_NTPase"/>
</dbReference>
<dbReference type="GO" id="GO:0005524">
    <property type="term" value="F:ATP binding"/>
    <property type="evidence" value="ECO:0007669"/>
    <property type="project" value="UniProtKB-KW"/>
</dbReference>
<reference evidence="6" key="1">
    <citation type="submission" date="2020-10" db="EMBL/GenBank/DDBJ databases">
        <authorList>
            <person name="Gilroy R."/>
        </authorList>
    </citation>
    <scope>NUCLEOTIDE SEQUENCE</scope>
    <source>
        <strain evidence="6">ChiGjej2B2-12916</strain>
    </source>
</reference>
<dbReference type="Gene3D" id="3.40.50.300">
    <property type="entry name" value="P-loop containing nucleotide triphosphate hydrolases"/>
    <property type="match status" value="1"/>
</dbReference>
<dbReference type="SMART" id="SM00382">
    <property type="entry name" value="AAA"/>
    <property type="match status" value="1"/>
</dbReference>
<proteinExistence type="inferred from homology"/>
<dbReference type="InterPro" id="IPR003439">
    <property type="entry name" value="ABC_transporter-like_ATP-bd"/>
</dbReference>
<feature type="domain" description="ABC transporter" evidence="5">
    <location>
        <begin position="3"/>
        <end position="210"/>
    </location>
</feature>
<evidence type="ECO:0000259" key="5">
    <source>
        <dbReference type="PROSITE" id="PS50893"/>
    </source>
</evidence>
<dbReference type="PANTHER" id="PTHR43335:SF4">
    <property type="entry name" value="ABC TRANSPORTER, ATP-BINDING PROTEIN"/>
    <property type="match status" value="1"/>
</dbReference>
<evidence type="ECO:0000256" key="4">
    <source>
        <dbReference type="ARBA" id="ARBA00022840"/>
    </source>
</evidence>
<reference evidence="6" key="2">
    <citation type="journal article" date="2021" name="PeerJ">
        <title>Extensive microbial diversity within the chicken gut microbiome revealed by metagenomics and culture.</title>
        <authorList>
            <person name="Gilroy R."/>
            <person name="Ravi A."/>
            <person name="Getino M."/>
            <person name="Pursley I."/>
            <person name="Horton D.L."/>
            <person name="Alikhan N.F."/>
            <person name="Baker D."/>
            <person name="Gharbi K."/>
            <person name="Hall N."/>
            <person name="Watson M."/>
            <person name="Adriaenssens E.M."/>
            <person name="Foster-Nyarko E."/>
            <person name="Jarju S."/>
            <person name="Secka A."/>
            <person name="Antonio M."/>
            <person name="Oren A."/>
            <person name="Chaudhuri R.R."/>
            <person name="La Ragione R."/>
            <person name="Hildebrand F."/>
            <person name="Pallen M.J."/>
        </authorList>
    </citation>
    <scope>NUCLEOTIDE SEQUENCE</scope>
    <source>
        <strain evidence="6">ChiGjej2B2-12916</strain>
    </source>
</reference>
<gene>
    <name evidence="6" type="ORF">IAD31_02735</name>
</gene>
<comment type="caution">
    <text evidence="6">The sequence shown here is derived from an EMBL/GenBank/DDBJ whole genome shotgun (WGS) entry which is preliminary data.</text>
</comment>
<dbReference type="Proteomes" id="UP000886879">
    <property type="component" value="Unassembled WGS sequence"/>
</dbReference>
<evidence type="ECO:0000313" key="7">
    <source>
        <dbReference type="Proteomes" id="UP000886879"/>
    </source>
</evidence>
<dbReference type="EMBL" id="DVFO01000025">
    <property type="protein sequence ID" value="HIQ60495.1"/>
    <property type="molecule type" value="Genomic_DNA"/>
</dbReference>
<dbReference type="Pfam" id="PF00005">
    <property type="entry name" value="ABC_tran"/>
    <property type="match status" value="1"/>
</dbReference>
<organism evidence="6 7">
    <name type="scientific">Candidatus Enterenecus faecium</name>
    <dbReference type="NCBI Taxonomy" id="2840780"/>
    <lineage>
        <taxon>Bacteria</taxon>
        <taxon>Bacillati</taxon>
        <taxon>Bacillota</taxon>
        <taxon>Clostridia</taxon>
        <taxon>Eubacteriales</taxon>
        <taxon>Candidatus Enterenecus</taxon>
    </lineage>
</organism>
<protein>
    <submittedName>
        <fullName evidence="6">ATP-binding cassette domain-containing protein</fullName>
    </submittedName>
</protein>
<keyword evidence="4 6" id="KW-0067">ATP-binding</keyword>
<keyword evidence="2" id="KW-0813">Transport</keyword>
<dbReference type="GO" id="GO:0016887">
    <property type="term" value="F:ATP hydrolysis activity"/>
    <property type="evidence" value="ECO:0007669"/>
    <property type="project" value="InterPro"/>
</dbReference>
<keyword evidence="3" id="KW-0547">Nucleotide-binding</keyword>
<evidence type="ECO:0000313" key="6">
    <source>
        <dbReference type="EMBL" id="HIQ60495.1"/>
    </source>
</evidence>
<evidence type="ECO:0000256" key="1">
    <source>
        <dbReference type="ARBA" id="ARBA00005417"/>
    </source>
</evidence>
<evidence type="ECO:0000256" key="2">
    <source>
        <dbReference type="ARBA" id="ARBA00022448"/>
    </source>
</evidence>
<sequence>MKLTAEHVYKTIHGAPILQDVDLTLEGGTIYGFVGRNGSGKTMLFRALSGLMKLTRGTVTLDGQVLGQDFAVLPSLGIVLEHVGMYPNLTGVENLRYLAGLTRRAGEADIRTAIERVGLDPDDKRTYRKYSLGMNQRLAIAQAIMEKPDVLMLDEPTNGLDDDGVRKIRDLILVEKARGAIVLLASHNQEDIRILSDHLFRMEQGRLEELS</sequence>
<dbReference type="PROSITE" id="PS50893">
    <property type="entry name" value="ABC_TRANSPORTER_2"/>
    <property type="match status" value="1"/>
</dbReference>